<feature type="domain" description="Serpin" evidence="10">
    <location>
        <begin position="98"/>
        <end position="461"/>
    </location>
</feature>
<evidence type="ECO:0000256" key="7">
    <source>
        <dbReference type="ARBA" id="ARBA00023180"/>
    </source>
</evidence>
<keyword evidence="3" id="KW-0964">Secreted</keyword>
<comment type="similarity">
    <text evidence="2 8">Belongs to the serpin family.</text>
</comment>
<dbReference type="InterPro" id="IPR023796">
    <property type="entry name" value="Serpin_dom"/>
</dbReference>
<sequence>MIHPPNRVRGNLSMIQNPAESARRTPGSAARGRLGGVNSLIFGSLFELVFAGIGMMKWLSAAVVLLAVTSVQPQCFSENDDLSIPPSNDLSGIADFGLELFKEIFPYNSSSNFFFSPYSVWNALTLAYFGSSGNTQAELERVLRVEDKVTTLKNWRTLEFLYDMRQTNNSDYTFKVANRAYFDSTVNLTGCVGDILTNELQVVDFTKTEEAAGTINNFVSNTTKGRIPSLVEAKDLINAKMVLANAAFFKGTWLYQFKKSATRPHLFYSSQNDYTFVDMMTQKGNFRHGVSEELGAHILELPYTGEAISMYILLPPFISGEQGFNAMVENLNATTLHYAIDDMWRLEVEVVIPKFKLEQMVGDELMESLSRMGISDLFTPGAADLSSFADDTDLSVGRSIHKAFVEVSEEGTEAAAATAFISLRIARPVGPEKFECNHPFLFVIYDNLTKNILFMGAYKNPKA</sequence>
<keyword evidence="7" id="KW-0325">Glycoprotein</keyword>
<reference evidence="11 12" key="2">
    <citation type="submission" date="2019-01" db="EMBL/GenBank/DDBJ databases">
        <title>The decoding of complex shrimp genome reveals the adaptation for benthos swimmer, frequently molting mechanism and breeding impact on genome.</title>
        <authorList>
            <person name="Sun Y."/>
            <person name="Gao Y."/>
            <person name="Yu Y."/>
        </authorList>
    </citation>
    <scope>NUCLEOTIDE SEQUENCE [LARGE SCALE GENOMIC DNA]</scope>
    <source>
        <tissue evidence="11">Muscle</tissue>
    </source>
</reference>
<dbReference type="InterPro" id="IPR042178">
    <property type="entry name" value="Serpin_sf_1"/>
</dbReference>
<evidence type="ECO:0000313" key="12">
    <source>
        <dbReference type="Proteomes" id="UP000283509"/>
    </source>
</evidence>
<dbReference type="GO" id="GO:0005615">
    <property type="term" value="C:extracellular space"/>
    <property type="evidence" value="ECO:0007669"/>
    <property type="project" value="InterPro"/>
</dbReference>
<keyword evidence="6" id="KW-0722">Serine protease inhibitor</keyword>
<dbReference type="InterPro" id="IPR023795">
    <property type="entry name" value="Serpin_CS"/>
</dbReference>
<evidence type="ECO:0000313" key="11">
    <source>
        <dbReference type="EMBL" id="ROT82825.1"/>
    </source>
</evidence>
<dbReference type="Gene3D" id="2.30.39.10">
    <property type="entry name" value="Alpha-1-antitrypsin, domain 1"/>
    <property type="match status" value="1"/>
</dbReference>
<name>A0A423U2A4_PENVA</name>
<evidence type="ECO:0000259" key="10">
    <source>
        <dbReference type="SMART" id="SM00093"/>
    </source>
</evidence>
<evidence type="ECO:0000256" key="1">
    <source>
        <dbReference type="ARBA" id="ARBA00004613"/>
    </source>
</evidence>
<dbReference type="FunFam" id="2.30.39.10:FF:000030">
    <property type="entry name" value="Serpin 2"/>
    <property type="match status" value="1"/>
</dbReference>
<comment type="subcellular location">
    <subcellularLocation>
        <location evidence="1">Secreted</location>
    </subcellularLocation>
</comment>
<protein>
    <submittedName>
        <fullName evidence="11">Putative serine proteinase inhibitor</fullName>
    </submittedName>
</protein>
<evidence type="ECO:0000256" key="5">
    <source>
        <dbReference type="ARBA" id="ARBA00022729"/>
    </source>
</evidence>
<keyword evidence="9" id="KW-0472">Membrane</keyword>
<keyword evidence="4" id="KW-0646">Protease inhibitor</keyword>
<dbReference type="PANTHER" id="PTHR11461">
    <property type="entry name" value="SERINE PROTEASE INHIBITOR, SERPIN"/>
    <property type="match status" value="1"/>
</dbReference>
<evidence type="ECO:0000256" key="2">
    <source>
        <dbReference type="ARBA" id="ARBA00009500"/>
    </source>
</evidence>
<dbReference type="Proteomes" id="UP000283509">
    <property type="component" value="Unassembled WGS sequence"/>
</dbReference>
<evidence type="ECO:0000256" key="4">
    <source>
        <dbReference type="ARBA" id="ARBA00022690"/>
    </source>
</evidence>
<comment type="caution">
    <text evidence="11">The sequence shown here is derived from an EMBL/GenBank/DDBJ whole genome shotgun (WGS) entry which is preliminary data.</text>
</comment>
<reference evidence="11 12" key="1">
    <citation type="submission" date="2018-04" db="EMBL/GenBank/DDBJ databases">
        <authorList>
            <person name="Zhang X."/>
            <person name="Yuan J."/>
            <person name="Li F."/>
            <person name="Xiang J."/>
        </authorList>
    </citation>
    <scope>NUCLEOTIDE SEQUENCE [LARGE SCALE GENOMIC DNA]</scope>
    <source>
        <tissue evidence="11">Muscle</tissue>
    </source>
</reference>
<dbReference type="CDD" id="cd19594">
    <property type="entry name" value="serpin_crustaceans_chelicerates_insects"/>
    <property type="match status" value="1"/>
</dbReference>
<dbReference type="PROSITE" id="PS00284">
    <property type="entry name" value="SERPIN"/>
    <property type="match status" value="1"/>
</dbReference>
<dbReference type="PANTHER" id="PTHR11461:SF278">
    <property type="entry name" value="SERINE PROTEASE INHIBITOR 88EA"/>
    <property type="match status" value="1"/>
</dbReference>
<dbReference type="Gene3D" id="3.30.497.10">
    <property type="entry name" value="Antithrombin, subunit I, domain 2"/>
    <property type="match status" value="1"/>
</dbReference>
<dbReference type="SMART" id="SM00093">
    <property type="entry name" value="SERPIN"/>
    <property type="match status" value="1"/>
</dbReference>
<keyword evidence="12" id="KW-1185">Reference proteome</keyword>
<dbReference type="SUPFAM" id="SSF56574">
    <property type="entry name" value="Serpins"/>
    <property type="match status" value="1"/>
</dbReference>
<dbReference type="AlphaFoldDB" id="A0A423U2A4"/>
<dbReference type="InterPro" id="IPR036186">
    <property type="entry name" value="Serpin_sf"/>
</dbReference>
<dbReference type="EMBL" id="QCYY01000773">
    <property type="protein sequence ID" value="ROT82825.1"/>
    <property type="molecule type" value="Genomic_DNA"/>
</dbReference>
<dbReference type="GO" id="GO:0004867">
    <property type="term" value="F:serine-type endopeptidase inhibitor activity"/>
    <property type="evidence" value="ECO:0007669"/>
    <property type="project" value="UniProtKB-KW"/>
</dbReference>
<feature type="transmembrane region" description="Helical" evidence="9">
    <location>
        <begin position="40"/>
        <end position="68"/>
    </location>
</feature>
<evidence type="ECO:0000256" key="3">
    <source>
        <dbReference type="ARBA" id="ARBA00022525"/>
    </source>
</evidence>
<keyword evidence="9" id="KW-1133">Transmembrane helix</keyword>
<dbReference type="InterPro" id="IPR042185">
    <property type="entry name" value="Serpin_sf_2"/>
</dbReference>
<organism evidence="11 12">
    <name type="scientific">Penaeus vannamei</name>
    <name type="common">Whiteleg shrimp</name>
    <name type="synonym">Litopenaeus vannamei</name>
    <dbReference type="NCBI Taxonomy" id="6689"/>
    <lineage>
        <taxon>Eukaryota</taxon>
        <taxon>Metazoa</taxon>
        <taxon>Ecdysozoa</taxon>
        <taxon>Arthropoda</taxon>
        <taxon>Crustacea</taxon>
        <taxon>Multicrustacea</taxon>
        <taxon>Malacostraca</taxon>
        <taxon>Eumalacostraca</taxon>
        <taxon>Eucarida</taxon>
        <taxon>Decapoda</taxon>
        <taxon>Dendrobranchiata</taxon>
        <taxon>Penaeoidea</taxon>
        <taxon>Penaeidae</taxon>
        <taxon>Penaeus</taxon>
    </lineage>
</organism>
<dbReference type="InterPro" id="IPR000215">
    <property type="entry name" value="Serpin_fam"/>
</dbReference>
<evidence type="ECO:0000256" key="9">
    <source>
        <dbReference type="SAM" id="Phobius"/>
    </source>
</evidence>
<dbReference type="Pfam" id="PF00079">
    <property type="entry name" value="Serpin"/>
    <property type="match status" value="1"/>
</dbReference>
<gene>
    <name evidence="11" type="ORF">C7M84_024019</name>
</gene>
<keyword evidence="9" id="KW-0812">Transmembrane</keyword>
<dbReference type="OrthoDB" id="671595at2759"/>
<keyword evidence="5" id="KW-0732">Signal</keyword>
<evidence type="ECO:0000256" key="6">
    <source>
        <dbReference type="ARBA" id="ARBA00022900"/>
    </source>
</evidence>
<evidence type="ECO:0000256" key="8">
    <source>
        <dbReference type="RuleBase" id="RU000411"/>
    </source>
</evidence>
<proteinExistence type="inferred from homology"/>
<accession>A0A423U2A4</accession>